<sequence>MGATNHRPALAPAPFAVVPVLAVAATVAAVLTALSGRYGYHRDELYFLAAGDHPAWGYVDQPPLTPLLARAATAFFGDSPAGLRVPATLGCAAVVVLVAALARELDGGRAAQLLAACCAAASGIVLGTGHMVSTTTFDLLFWVLICLLVLRALRTGDGRWWLAVGAVAGIGLLNKYVVLLLIAALSAAVLATGPRRTLRGGWLVAGSAVATAVVLPNVWWQAEHGWPQLTVAEGISSDDGAENRLMFVPQQIVYLSPLFVPVWIAGWRRLWRDPALRPARAMALAYPLLCVLVLLAGGKPYYALPLLLVLLAAGCEPVARWMTRTARVAVVAVAVAVSAAMSAVVSLPLLPPGALSVVNAVNREQGEQIGWPALVDAVETGWARIPAERRDRAVIFTENYGQAGALTRYGPGRGLPRPYSGHMGYADWGPPPGSADGPVLLVHQDGDDGLTRHFTGCRRVARVDNHHGVDNEEQHAAVVLCTGTTRPWPELWPRLRHFY</sequence>
<evidence type="ECO:0000256" key="5">
    <source>
        <dbReference type="ARBA" id="ARBA00022692"/>
    </source>
</evidence>
<dbReference type="InterPro" id="IPR038731">
    <property type="entry name" value="RgtA/B/C-like"/>
</dbReference>
<feature type="domain" description="Glycosyltransferase RgtA/B/C/D-like" evidence="9">
    <location>
        <begin position="60"/>
        <end position="220"/>
    </location>
</feature>
<feature type="transmembrane region" description="Helical" evidence="8">
    <location>
        <begin position="247"/>
        <end position="267"/>
    </location>
</feature>
<evidence type="ECO:0000313" key="10">
    <source>
        <dbReference type="EMBL" id="RNF84806.1"/>
    </source>
</evidence>
<feature type="transmembrane region" description="Helical" evidence="8">
    <location>
        <begin position="202"/>
        <end position="220"/>
    </location>
</feature>
<keyword evidence="6 8" id="KW-1133">Transmembrane helix</keyword>
<keyword evidence="5 8" id="KW-0812">Transmembrane</keyword>
<keyword evidence="7 8" id="KW-0472">Membrane</keyword>
<feature type="transmembrane region" description="Helical" evidence="8">
    <location>
        <begin position="328"/>
        <end position="350"/>
    </location>
</feature>
<comment type="subcellular location">
    <subcellularLocation>
        <location evidence="1">Cell membrane</location>
        <topology evidence="1">Multi-pass membrane protein</topology>
    </subcellularLocation>
</comment>
<evidence type="ECO:0000256" key="7">
    <source>
        <dbReference type="ARBA" id="ARBA00023136"/>
    </source>
</evidence>
<keyword evidence="11" id="KW-1185">Reference proteome</keyword>
<feature type="transmembrane region" description="Helical" evidence="8">
    <location>
        <begin position="85"/>
        <end position="103"/>
    </location>
</feature>
<dbReference type="AlphaFoldDB" id="A0A3M8SZE3"/>
<dbReference type="Pfam" id="PF13231">
    <property type="entry name" value="PMT_2"/>
    <property type="match status" value="1"/>
</dbReference>
<protein>
    <recommendedName>
        <fullName evidence="9">Glycosyltransferase RgtA/B/C/D-like domain-containing protein</fullName>
    </recommendedName>
</protein>
<dbReference type="GO" id="GO:0009103">
    <property type="term" value="P:lipopolysaccharide biosynthetic process"/>
    <property type="evidence" value="ECO:0007669"/>
    <property type="project" value="UniProtKB-ARBA"/>
</dbReference>
<proteinExistence type="predicted"/>
<keyword evidence="2" id="KW-1003">Cell membrane</keyword>
<evidence type="ECO:0000313" key="11">
    <source>
        <dbReference type="Proteomes" id="UP000275401"/>
    </source>
</evidence>
<comment type="caution">
    <text evidence="10">The sequence shown here is derived from an EMBL/GenBank/DDBJ whole genome shotgun (WGS) entry which is preliminary data.</text>
</comment>
<evidence type="ECO:0000256" key="4">
    <source>
        <dbReference type="ARBA" id="ARBA00022679"/>
    </source>
</evidence>
<dbReference type="InterPro" id="IPR050297">
    <property type="entry name" value="LipidA_mod_glycosyltrf_83"/>
</dbReference>
<evidence type="ECO:0000259" key="9">
    <source>
        <dbReference type="Pfam" id="PF13231"/>
    </source>
</evidence>
<feature type="transmembrane region" description="Helical" evidence="8">
    <location>
        <begin position="160"/>
        <end position="190"/>
    </location>
</feature>
<organism evidence="10 11">
    <name type="scientific">Streptomyces botrytidirepellens</name>
    <dbReference type="NCBI Taxonomy" id="2486417"/>
    <lineage>
        <taxon>Bacteria</taxon>
        <taxon>Bacillati</taxon>
        <taxon>Actinomycetota</taxon>
        <taxon>Actinomycetes</taxon>
        <taxon>Kitasatosporales</taxon>
        <taxon>Streptomycetaceae</taxon>
        <taxon>Streptomyces</taxon>
    </lineage>
</organism>
<dbReference type="GO" id="GO:0016763">
    <property type="term" value="F:pentosyltransferase activity"/>
    <property type="evidence" value="ECO:0007669"/>
    <property type="project" value="TreeGrafter"/>
</dbReference>
<dbReference type="GO" id="GO:0005886">
    <property type="term" value="C:plasma membrane"/>
    <property type="evidence" value="ECO:0007669"/>
    <property type="project" value="UniProtKB-SubCell"/>
</dbReference>
<feature type="transmembrane region" description="Helical" evidence="8">
    <location>
        <begin position="302"/>
        <end position="321"/>
    </location>
</feature>
<dbReference type="EMBL" id="RIBZ01000839">
    <property type="protein sequence ID" value="RNF84806.1"/>
    <property type="molecule type" value="Genomic_DNA"/>
</dbReference>
<reference evidence="10 11" key="1">
    <citation type="submission" date="2018-11" db="EMBL/GenBank/DDBJ databases">
        <title>The Potential of Streptomyces as Biocontrol Agents against the Tomato grey mould, Botrytis cinerea (Gray mold) Frontiers in Microbiology.</title>
        <authorList>
            <person name="Li D."/>
        </authorList>
    </citation>
    <scope>NUCLEOTIDE SEQUENCE [LARGE SCALE GENOMIC DNA]</scope>
    <source>
        <strain evidence="10 11">NEAU-LD23</strain>
    </source>
</reference>
<dbReference type="PANTHER" id="PTHR33908">
    <property type="entry name" value="MANNOSYLTRANSFERASE YKCB-RELATED"/>
    <property type="match status" value="1"/>
</dbReference>
<evidence type="ECO:0000256" key="6">
    <source>
        <dbReference type="ARBA" id="ARBA00022989"/>
    </source>
</evidence>
<accession>A0A3M8SZE3</accession>
<name>A0A3M8SZE3_9ACTN</name>
<dbReference type="PANTHER" id="PTHR33908:SF11">
    <property type="entry name" value="MEMBRANE PROTEIN"/>
    <property type="match status" value="1"/>
</dbReference>
<dbReference type="Proteomes" id="UP000275401">
    <property type="component" value="Unassembled WGS sequence"/>
</dbReference>
<evidence type="ECO:0000256" key="2">
    <source>
        <dbReference type="ARBA" id="ARBA00022475"/>
    </source>
</evidence>
<evidence type="ECO:0000256" key="8">
    <source>
        <dbReference type="SAM" id="Phobius"/>
    </source>
</evidence>
<evidence type="ECO:0000256" key="1">
    <source>
        <dbReference type="ARBA" id="ARBA00004651"/>
    </source>
</evidence>
<dbReference type="RefSeq" id="WP_123107708.1">
    <property type="nucleotide sequence ID" value="NZ_RIBZ01000839.1"/>
</dbReference>
<keyword evidence="3" id="KW-0328">Glycosyltransferase</keyword>
<feature type="transmembrane region" description="Helical" evidence="8">
    <location>
        <begin position="12"/>
        <end position="34"/>
    </location>
</feature>
<feature type="transmembrane region" description="Helical" evidence="8">
    <location>
        <begin position="279"/>
        <end position="296"/>
    </location>
</feature>
<evidence type="ECO:0000256" key="3">
    <source>
        <dbReference type="ARBA" id="ARBA00022676"/>
    </source>
</evidence>
<gene>
    <name evidence="10" type="ORF">EEJ42_43800</name>
</gene>
<keyword evidence="4" id="KW-0808">Transferase</keyword>